<dbReference type="GO" id="GO:0003677">
    <property type="term" value="F:DNA binding"/>
    <property type="evidence" value="ECO:0007669"/>
    <property type="project" value="InterPro"/>
</dbReference>
<proteinExistence type="inferred from homology"/>
<feature type="compositionally biased region" description="Basic and acidic residues" evidence="4">
    <location>
        <begin position="741"/>
        <end position="751"/>
    </location>
</feature>
<dbReference type="AlphaFoldDB" id="A0AAV9IQW9"/>
<evidence type="ECO:0000256" key="1">
    <source>
        <dbReference type="ARBA" id="ARBA00004123"/>
    </source>
</evidence>
<comment type="similarity">
    <text evidence="2">Belongs to the MYBBP1A family.</text>
</comment>
<evidence type="ECO:0000313" key="6">
    <source>
        <dbReference type="Proteomes" id="UP001301350"/>
    </source>
</evidence>
<feature type="compositionally biased region" description="Basic residues" evidence="4">
    <location>
        <begin position="1"/>
        <end position="11"/>
    </location>
</feature>
<feature type="compositionally biased region" description="Acidic residues" evidence="4">
    <location>
        <begin position="719"/>
        <end position="740"/>
    </location>
</feature>
<reference evidence="5 6" key="1">
    <citation type="submission" date="2022-07" db="EMBL/GenBank/DDBJ databases">
        <title>Genome-wide signatures of adaptation to extreme environments.</title>
        <authorList>
            <person name="Cho C.H."/>
            <person name="Yoon H.S."/>
        </authorList>
    </citation>
    <scope>NUCLEOTIDE SEQUENCE [LARGE SCALE GENOMIC DNA]</scope>
    <source>
        <strain evidence="5 6">DBV 063 E5</strain>
    </source>
</reference>
<dbReference type="Pfam" id="PF04931">
    <property type="entry name" value="DNA_pol_phi"/>
    <property type="match status" value="1"/>
</dbReference>
<gene>
    <name evidence="5" type="ORF">CDCA_CDCA01G0438</name>
</gene>
<keyword evidence="6" id="KW-1185">Reference proteome</keyword>
<dbReference type="InterPro" id="IPR007015">
    <property type="entry name" value="DNA_pol_V/MYBBP1A"/>
</dbReference>
<dbReference type="EMBL" id="JANCYW010000001">
    <property type="protein sequence ID" value="KAK4534413.1"/>
    <property type="molecule type" value="Genomic_DNA"/>
</dbReference>
<evidence type="ECO:0000256" key="3">
    <source>
        <dbReference type="ARBA" id="ARBA00023242"/>
    </source>
</evidence>
<organism evidence="5 6">
    <name type="scientific">Cyanidium caldarium</name>
    <name type="common">Red alga</name>
    <dbReference type="NCBI Taxonomy" id="2771"/>
    <lineage>
        <taxon>Eukaryota</taxon>
        <taxon>Rhodophyta</taxon>
        <taxon>Bangiophyceae</taxon>
        <taxon>Cyanidiales</taxon>
        <taxon>Cyanidiaceae</taxon>
        <taxon>Cyanidium</taxon>
    </lineage>
</organism>
<comment type="caution">
    <text evidence="5">The sequence shown here is derived from an EMBL/GenBank/DDBJ whole genome shotgun (WGS) entry which is preliminary data.</text>
</comment>
<feature type="region of interest" description="Disordered" evidence="4">
    <location>
        <begin position="1"/>
        <end position="31"/>
    </location>
</feature>
<dbReference type="PANTHER" id="PTHR13213">
    <property type="entry name" value="MYB-BINDING PROTEIN 1A FAMILY MEMBER"/>
    <property type="match status" value="1"/>
</dbReference>
<feature type="region of interest" description="Disordered" evidence="4">
    <location>
        <begin position="699"/>
        <end position="771"/>
    </location>
</feature>
<dbReference type="PANTHER" id="PTHR13213:SF2">
    <property type="entry name" value="MYB-BINDING PROTEIN 1A"/>
    <property type="match status" value="1"/>
</dbReference>
<dbReference type="InterPro" id="IPR016024">
    <property type="entry name" value="ARM-type_fold"/>
</dbReference>
<dbReference type="Proteomes" id="UP001301350">
    <property type="component" value="Unassembled WGS sequence"/>
</dbReference>
<evidence type="ECO:0000256" key="2">
    <source>
        <dbReference type="ARBA" id="ARBA00006809"/>
    </source>
</evidence>
<name>A0AAV9IQW9_CYACA</name>
<dbReference type="GO" id="GO:0005730">
    <property type="term" value="C:nucleolus"/>
    <property type="evidence" value="ECO:0007669"/>
    <property type="project" value="InterPro"/>
</dbReference>
<sequence>MTQSRKNRSKRRSDDGRDTATSSPAKRLVTKERAALAVTTRVLDALRNLNDDSVQKQTRSAKTVAQAIAEPTTASRGTLPPEDIRAYLIKRLMRGLASSESTVRRGFALALNEALRAGASIEDRDTPGLTLAQRVLAEADRHYPPCTWQAGGAVPPSWSRADADAREVASARLDILDARVRAATAFIDGETGAPWLRPILDELSALAELPQWTSTEACGRLACASIDKAVPSPQAFADGTSARALVRGYLQRRQRRHPGGHSSAYDVDALAVALHCRQAFGVRDGGSECALWGATAPAAAPQLLKEVVAPAIASLTATACTDVPDALNVLVEMSVASGDENDPHGLGHVVELVVAPHLLQSAVPEKRRAGALLLSRALEVLTTQAQPPHIDLGPVWATQVVHTLLLHGRHAPGFGSPPPTATAAEAARQALLRCLSAANANTRKRWAQTIVTASEPSLEAVAQARGDLLERCVAALDTDTLLTPVRRVMEQQHTGLAVRMACTALEGRPVALSTEWADTLGALLEQLHGCIENEAAVWDAMRLLTALLVSGGGAYRVLVRDYVVKHLVPTASDGREQRIACLDTVAALEASANSLHITAGILLADLLLLCWARQKQLLSAELGVDRSTLHKLAAKWLGPVGDTPDNASSPEDVAVAMVQLLEIPSAAVRRSVHSAFECWCAGGGVDARAMSVVLSQLPGALPDEEEGERGSSAEASSSENEDDSDADDDSESSEEDETERDADTESDAGHSDDDDEEAPADTADIDNSPHSLVPDLEVELDLNPDEEDERTLQEYDARLAEAFRMGGLGRPRRNARQQRRDADLHDAQYAHRVLDLVETFVKQVARGSAATPPSVPLLVDVAYALMRCVAAVQERFGAAHGLLDRLMQAALGRMCKLSVGAFRVSDAEAARALAAVIDAAMEDIRDGASGMAFRACTHVVTWAARLCSAAMEADTFASMMREQVLAPALEKYLRREAHRRRRPPRHRLEAAVKRPERGASARTVLTFLEGLACQYPAALARSTVYSLLRAATEDAEGRSDVGASATRLECLASAARIAAHTAGESHLSDAEAVLAVEALRCALTYLGPRAQSVRAALKAFRPWHVWWRRVGTPAHPPTFLDALRQVLQLLVLERPDAAPNVRAHAHQLLREFGAVPS</sequence>
<keyword evidence="3" id="KW-0539">Nucleus</keyword>
<dbReference type="SUPFAM" id="SSF48371">
    <property type="entry name" value="ARM repeat"/>
    <property type="match status" value="1"/>
</dbReference>
<evidence type="ECO:0000313" key="5">
    <source>
        <dbReference type="EMBL" id="KAK4534413.1"/>
    </source>
</evidence>
<protein>
    <submittedName>
        <fullName evidence="5">Uncharacterized protein</fullName>
    </submittedName>
</protein>
<accession>A0AAV9IQW9</accession>
<comment type="subcellular location">
    <subcellularLocation>
        <location evidence="1">Nucleus</location>
    </subcellularLocation>
</comment>
<dbReference type="GO" id="GO:0006355">
    <property type="term" value="P:regulation of DNA-templated transcription"/>
    <property type="evidence" value="ECO:0007669"/>
    <property type="project" value="InterPro"/>
</dbReference>
<evidence type="ECO:0000256" key="4">
    <source>
        <dbReference type="SAM" id="MobiDB-lite"/>
    </source>
</evidence>